<evidence type="ECO:0000313" key="3">
    <source>
        <dbReference type="EMBL" id="RSE22515.1"/>
    </source>
</evidence>
<evidence type="ECO:0000313" key="4">
    <source>
        <dbReference type="Proteomes" id="UP000275331"/>
    </source>
</evidence>
<proteinExistence type="inferred from homology"/>
<keyword evidence="3" id="KW-0808">Transferase</keyword>
<dbReference type="PANTHER" id="PTHR11786">
    <property type="entry name" value="N-HYDROXYARYLAMINE O-ACETYLTRANSFERASE"/>
    <property type="match status" value="1"/>
</dbReference>
<protein>
    <submittedName>
        <fullName evidence="3">N-hydroxyarylamine O-acetyltransferase</fullName>
    </submittedName>
</protein>
<dbReference type="SUPFAM" id="SSF54001">
    <property type="entry name" value="Cysteine proteinases"/>
    <property type="match status" value="1"/>
</dbReference>
<dbReference type="Gene3D" id="2.40.128.150">
    <property type="entry name" value="Cysteine proteinases"/>
    <property type="match status" value="1"/>
</dbReference>
<accession>A0A427UPH7</accession>
<dbReference type="GO" id="GO:0004060">
    <property type="term" value="F:arylamine N-acetyltransferase activity"/>
    <property type="evidence" value="ECO:0007669"/>
    <property type="project" value="TreeGrafter"/>
</dbReference>
<dbReference type="PRINTS" id="PR01543">
    <property type="entry name" value="ANATRNSFRASE"/>
</dbReference>
<dbReference type="AlphaFoldDB" id="A0A427UPH7"/>
<comment type="similarity">
    <text evidence="1 2">Belongs to the arylamine N-acetyltransferase family.</text>
</comment>
<dbReference type="EMBL" id="RHXB01000017">
    <property type="protein sequence ID" value="RSE22515.1"/>
    <property type="molecule type" value="Genomic_DNA"/>
</dbReference>
<dbReference type="InterPro" id="IPR001447">
    <property type="entry name" value="Arylamine_N-AcTrfase"/>
</dbReference>
<dbReference type="OrthoDB" id="7181050at2"/>
<dbReference type="Gene3D" id="3.30.2140.10">
    <property type="entry name" value="Arylamine N-acetyltransferase"/>
    <property type="match status" value="1"/>
</dbReference>
<dbReference type="Proteomes" id="UP000275331">
    <property type="component" value="Unassembled WGS sequence"/>
</dbReference>
<evidence type="ECO:0000256" key="1">
    <source>
        <dbReference type="ARBA" id="ARBA00006547"/>
    </source>
</evidence>
<dbReference type="RefSeq" id="WP_125295218.1">
    <property type="nucleotide sequence ID" value="NZ_CP100494.1"/>
</dbReference>
<sequence length="275" mass="31116">MAFIDDYFARIGFHGEARADYATLKQLHLLHTCHIPFENLDVLLERPILLDDAHLADKLLSARRGGYCYEQNGVFTRALRELGFAVQDLGARVVLANPPEMPPRTHRLSLITLDDAQWLADVGFGGQTLSTPIAFIPDAVQNTPHGSYRLIRNHDDYSLETRNDEGWQALYRFDLAHQYPADYLMANHFVSRWPDSHFRHHLLLALMRPDGGKITLLNRRVTRRVPGHPAATEELPNADALYDCLVEECGLALSHPVHGVSREALRAVMARLEQS</sequence>
<organism evidence="3 4">
    <name type="scientific">Atlantibacter subterraneus</name>
    <dbReference type="NCBI Taxonomy" id="255519"/>
    <lineage>
        <taxon>Bacteria</taxon>
        <taxon>Pseudomonadati</taxon>
        <taxon>Pseudomonadota</taxon>
        <taxon>Gammaproteobacteria</taxon>
        <taxon>Enterobacterales</taxon>
        <taxon>Enterobacteriaceae</taxon>
        <taxon>Atlantibacter</taxon>
    </lineage>
</organism>
<dbReference type="Pfam" id="PF00797">
    <property type="entry name" value="Acetyltransf_2"/>
    <property type="match status" value="1"/>
</dbReference>
<comment type="caution">
    <text evidence="3">The sequence shown here is derived from an EMBL/GenBank/DDBJ whole genome shotgun (WGS) entry which is preliminary data.</text>
</comment>
<dbReference type="GeneID" id="84665064"/>
<gene>
    <name evidence="3" type="ORF">EGT71_20770</name>
</gene>
<name>A0A427UPH7_9ENTR</name>
<dbReference type="InterPro" id="IPR038765">
    <property type="entry name" value="Papain-like_cys_pep_sf"/>
</dbReference>
<evidence type="ECO:0000256" key="2">
    <source>
        <dbReference type="RuleBase" id="RU003452"/>
    </source>
</evidence>
<reference evidence="3 4" key="1">
    <citation type="submission" date="2018-10" db="EMBL/GenBank/DDBJ databases">
        <title>Transmission dynamics of multidrug resistant bacteria on intensive care unit surfaces.</title>
        <authorList>
            <person name="D'Souza A.W."/>
            <person name="Potter R.F."/>
            <person name="Wallace M."/>
            <person name="Shupe A."/>
            <person name="Patel S."/>
            <person name="Sun S."/>
            <person name="Gul D."/>
            <person name="Kwon J.H."/>
            <person name="Andleeb S."/>
            <person name="Burnham C.-A.D."/>
            <person name="Dantas G."/>
        </authorList>
    </citation>
    <scope>NUCLEOTIDE SEQUENCE [LARGE SCALE GENOMIC DNA]</scope>
    <source>
        <strain evidence="3 4">AS_373</strain>
    </source>
</reference>
<dbReference type="PANTHER" id="PTHR11786:SF0">
    <property type="entry name" value="ARYLAMINE N-ACETYLTRANSFERASE 4-RELATED"/>
    <property type="match status" value="1"/>
</dbReference>